<comment type="caution">
    <text evidence="7">The sequence shown here is derived from an EMBL/GenBank/DDBJ whole genome shotgun (WGS) entry which is preliminary data.</text>
</comment>
<keyword evidence="2" id="KW-0677">Repeat</keyword>
<evidence type="ECO:0000256" key="4">
    <source>
        <dbReference type="SAM" id="MobiDB-lite"/>
    </source>
</evidence>
<dbReference type="SMART" id="SM00320">
    <property type="entry name" value="WD40"/>
    <property type="match status" value="14"/>
</dbReference>
<feature type="repeat" description="WD" evidence="3">
    <location>
        <begin position="1043"/>
        <end position="1084"/>
    </location>
</feature>
<keyword evidence="1 3" id="KW-0853">WD repeat</keyword>
<dbReference type="SUPFAM" id="SSF50978">
    <property type="entry name" value="WD40 repeat-like"/>
    <property type="match status" value="1"/>
</dbReference>
<dbReference type="InterPro" id="IPR015943">
    <property type="entry name" value="WD40/YVTN_repeat-like_dom_sf"/>
</dbReference>
<evidence type="ECO:0000256" key="2">
    <source>
        <dbReference type="ARBA" id="ARBA00022737"/>
    </source>
</evidence>
<dbReference type="InterPro" id="IPR011047">
    <property type="entry name" value="Quinoprotein_ADH-like_sf"/>
</dbReference>
<feature type="repeat" description="WD" evidence="3">
    <location>
        <begin position="662"/>
        <end position="703"/>
    </location>
</feature>
<feature type="repeat" description="WD" evidence="3">
    <location>
        <begin position="1085"/>
        <end position="1126"/>
    </location>
</feature>
<sequence>MDIEKALGLIEASISPVNLTDLQELILCHAWDGKSYSQIADITGYEPCYIRHVGQQIWRMLSEALGEPVSKSSFRSTLRRYANRFDQSSTSKQPLLATQTETPVNTQKIQPTPKRINPLRRQDWGEVIELPSIYGRTEEFTTVENWITQDNCKLITIVGMGGIGKTALTAQVAQNLQGEFESVFWRSLRNAPPFADLLRDLLLFLTDQQTANLPPNIDAQIAALITNLRQHRCLLILDNAESILQSGDHSGNYRLGYEGYGQMLRSIANEAHQSSLILTSREQPIGLQTREGNSTTVRSLLLNGLPANTGQKLLQGKGLVDLARHAPSLIEHYSGNPLALNIVSATIRNLFSGDISEFLNQGVLVFGNIWDLLEQQFQRLSELEQKVMYWLAINRDWTTLSELHEDIIPKVSQRTLLEAIESLHGRSLIEAKKGQFCQQPVVMEYMTERLIAQFYAGFEQQELGFLSRYALIKAQAQDFVRESQIRLISQPLLDKLIRDSGQLNNFKHQLQKLLDELRAQPIETVGYAGGNLLNMMCELQIDLSGQDFSNLPIWQAYLPAQKLHHVNLANTDLSKSVFSEFFSGLRSVTFSPDGNTLVGGDANGEIHLWQVETGQRLQSWSAHEGWTWFVGFSPDGQKLVSGGDDYLIKIWNAQTGHLIKTLQGHTQRTWGLAWSADGEKLASGCEDFTIRLWDVETGDCLRVLQDPNNVENRMRAVLFTHNDQQLISSSTSASTIQFWDLTTGDCIKTLTGHQAGVSTLALSSDQQTLVSGSLDRTIKLWDLKTDKCIQTLKGHQNLLWSVAISPEDQLIASASDDQTVRIWSMQTGQCLKTFHDFAARVLSVAFNPCHPLLACGSEDQIVRLWDINSGHSLKTLKGYTQGNWSTAFHPTGKYLASAGGERVVRIWDIATGECIKILKGAAFDIQFVSFHPNKPILVAGAHSKIYLWNFETEQQIRILSAHKDQVWQLSFSPDGTCLASSSFDMTTRLWDWEKGLCTRVLEGHQFFVCANIFTPDGKLLITSSLDTTVKLWDYQTGECLRTLSMGDGEIYQLALSSDGNTMVCSDTQGRLHVWNLQTYQLIKTFQAHSKPSWTVAFSPKNHLFASGSFDKTAKIWDSETLDCVFTLTGHKNTIGSVAFSPDGEILATASYDETVRLWDTQTGKCLQVMRAPRLYESMNIQGATGLTLAQKASLQALGALS</sequence>
<dbReference type="PROSITE" id="PS50294">
    <property type="entry name" value="WD_REPEATS_REGION"/>
    <property type="match status" value="11"/>
</dbReference>
<organism evidence="7 8">
    <name type="scientific">Romeriopsis navalis LEGE 11480</name>
    <dbReference type="NCBI Taxonomy" id="2777977"/>
    <lineage>
        <taxon>Bacteria</taxon>
        <taxon>Bacillati</taxon>
        <taxon>Cyanobacteriota</taxon>
        <taxon>Cyanophyceae</taxon>
        <taxon>Leptolyngbyales</taxon>
        <taxon>Leptolyngbyaceae</taxon>
        <taxon>Romeriopsis</taxon>
        <taxon>Romeriopsis navalis</taxon>
    </lineage>
</organism>
<feature type="repeat" description="WD" evidence="3">
    <location>
        <begin position="834"/>
        <end position="875"/>
    </location>
</feature>
<dbReference type="AlphaFoldDB" id="A0A928VQ98"/>
<dbReference type="InterPro" id="IPR058651">
    <property type="entry name" value="HTH_VMAP-M9"/>
</dbReference>
<dbReference type="InterPro" id="IPR002182">
    <property type="entry name" value="NB-ARC"/>
</dbReference>
<dbReference type="RefSeq" id="WP_264324976.1">
    <property type="nucleotide sequence ID" value="NZ_JADEXQ010000030.1"/>
</dbReference>
<protein>
    <submittedName>
        <fullName evidence="7">NACHT domain-containing protein</fullName>
    </submittedName>
</protein>
<dbReference type="CDD" id="cd00200">
    <property type="entry name" value="WD40"/>
    <property type="match status" value="2"/>
</dbReference>
<evidence type="ECO:0000313" key="8">
    <source>
        <dbReference type="Proteomes" id="UP000625316"/>
    </source>
</evidence>
<feature type="compositionally biased region" description="Polar residues" evidence="4">
    <location>
        <begin position="89"/>
        <end position="110"/>
    </location>
</feature>
<dbReference type="PANTHER" id="PTHR19879:SF9">
    <property type="entry name" value="TRANSCRIPTION INITIATION FACTOR TFIID SUBUNIT 5"/>
    <property type="match status" value="1"/>
</dbReference>
<feature type="domain" description="NB-ARC" evidence="5">
    <location>
        <begin position="140"/>
        <end position="239"/>
    </location>
</feature>
<evidence type="ECO:0000259" key="5">
    <source>
        <dbReference type="Pfam" id="PF00931"/>
    </source>
</evidence>
<dbReference type="Pfam" id="PF00931">
    <property type="entry name" value="NB-ARC"/>
    <property type="match status" value="1"/>
</dbReference>
<feature type="repeat" description="WD" evidence="3">
    <location>
        <begin position="959"/>
        <end position="1000"/>
    </location>
</feature>
<dbReference type="PROSITE" id="PS00678">
    <property type="entry name" value="WD_REPEATS_1"/>
    <property type="match status" value="4"/>
</dbReference>
<dbReference type="SUPFAM" id="SSF50998">
    <property type="entry name" value="Quinoprotein alcohol dehydrogenase-like"/>
    <property type="match status" value="1"/>
</dbReference>
<feature type="region of interest" description="Disordered" evidence="4">
    <location>
        <begin position="89"/>
        <end position="111"/>
    </location>
</feature>
<feature type="domain" description="vWA-MoxR associated protein N-terminal HTH" evidence="6">
    <location>
        <begin position="1"/>
        <end position="81"/>
    </location>
</feature>
<feature type="repeat" description="WD" evidence="3">
    <location>
        <begin position="792"/>
        <end position="833"/>
    </location>
</feature>
<dbReference type="InterPro" id="IPR019775">
    <property type="entry name" value="WD40_repeat_CS"/>
</dbReference>
<proteinExistence type="predicted"/>
<feature type="repeat" description="WD" evidence="3">
    <location>
        <begin position="1001"/>
        <end position="1042"/>
    </location>
</feature>
<evidence type="ECO:0000256" key="1">
    <source>
        <dbReference type="ARBA" id="ARBA00022574"/>
    </source>
</evidence>
<feature type="repeat" description="WD" evidence="3">
    <location>
        <begin position="750"/>
        <end position="791"/>
    </location>
</feature>
<dbReference type="EMBL" id="JADEXQ010000030">
    <property type="protein sequence ID" value="MBE9030149.1"/>
    <property type="molecule type" value="Genomic_DNA"/>
</dbReference>
<feature type="repeat" description="WD" evidence="3">
    <location>
        <begin position="876"/>
        <end position="917"/>
    </location>
</feature>
<reference evidence="7" key="1">
    <citation type="submission" date="2020-10" db="EMBL/GenBank/DDBJ databases">
        <authorList>
            <person name="Castelo-Branco R."/>
            <person name="Eusebio N."/>
            <person name="Adriana R."/>
            <person name="Vieira A."/>
            <person name="Brugerolle De Fraissinette N."/>
            <person name="Rezende De Castro R."/>
            <person name="Schneider M.P."/>
            <person name="Vasconcelos V."/>
            <person name="Leao P.N."/>
        </authorList>
    </citation>
    <scope>NUCLEOTIDE SEQUENCE</scope>
    <source>
        <strain evidence="7">LEGE 11480</strain>
    </source>
</reference>
<dbReference type="PANTHER" id="PTHR19879">
    <property type="entry name" value="TRANSCRIPTION INITIATION FACTOR TFIID"/>
    <property type="match status" value="1"/>
</dbReference>
<feature type="repeat" description="WD" evidence="3">
    <location>
        <begin position="578"/>
        <end position="619"/>
    </location>
</feature>
<dbReference type="Pfam" id="PF00400">
    <property type="entry name" value="WD40"/>
    <property type="match status" value="13"/>
</dbReference>
<evidence type="ECO:0000256" key="3">
    <source>
        <dbReference type="PROSITE-ProRule" id="PRU00221"/>
    </source>
</evidence>
<evidence type="ECO:0000313" key="7">
    <source>
        <dbReference type="EMBL" id="MBE9030149.1"/>
    </source>
</evidence>
<name>A0A928VQ98_9CYAN</name>
<feature type="repeat" description="WD" evidence="3">
    <location>
        <begin position="620"/>
        <end position="661"/>
    </location>
</feature>
<accession>A0A928VQ98</accession>
<keyword evidence="8" id="KW-1185">Reference proteome</keyword>
<dbReference type="Pfam" id="PF26355">
    <property type="entry name" value="HTH_VMAP-M9"/>
    <property type="match status" value="1"/>
</dbReference>
<evidence type="ECO:0000259" key="6">
    <source>
        <dbReference type="Pfam" id="PF26355"/>
    </source>
</evidence>
<dbReference type="Proteomes" id="UP000625316">
    <property type="component" value="Unassembled WGS sequence"/>
</dbReference>
<dbReference type="PROSITE" id="PS50082">
    <property type="entry name" value="WD_REPEATS_2"/>
    <property type="match status" value="12"/>
</dbReference>
<dbReference type="InterPro" id="IPR001680">
    <property type="entry name" value="WD40_rpt"/>
</dbReference>
<dbReference type="PRINTS" id="PR00364">
    <property type="entry name" value="DISEASERSIST"/>
</dbReference>
<dbReference type="GO" id="GO:0043531">
    <property type="term" value="F:ADP binding"/>
    <property type="evidence" value="ECO:0007669"/>
    <property type="project" value="InterPro"/>
</dbReference>
<dbReference type="SUPFAM" id="SSF52540">
    <property type="entry name" value="P-loop containing nucleoside triphosphate hydrolases"/>
    <property type="match status" value="1"/>
</dbReference>
<dbReference type="InterPro" id="IPR020472">
    <property type="entry name" value="WD40_PAC1"/>
</dbReference>
<dbReference type="InterPro" id="IPR027417">
    <property type="entry name" value="P-loop_NTPase"/>
</dbReference>
<dbReference type="Gene3D" id="3.40.50.300">
    <property type="entry name" value="P-loop containing nucleotide triphosphate hydrolases"/>
    <property type="match status" value="1"/>
</dbReference>
<gene>
    <name evidence="7" type="ORF">IQ266_10450</name>
</gene>
<dbReference type="PRINTS" id="PR00320">
    <property type="entry name" value="GPROTEINBRPT"/>
</dbReference>
<dbReference type="Gene3D" id="2.130.10.10">
    <property type="entry name" value="YVTN repeat-like/Quinoprotein amine dehydrogenase"/>
    <property type="match status" value="5"/>
</dbReference>
<dbReference type="InterPro" id="IPR036322">
    <property type="entry name" value="WD40_repeat_dom_sf"/>
</dbReference>
<feature type="repeat" description="WD" evidence="3">
    <location>
        <begin position="1127"/>
        <end position="1168"/>
    </location>
</feature>